<dbReference type="EMBL" id="JMCB01000020">
    <property type="protein sequence ID" value="KFE62654.1"/>
    <property type="molecule type" value="Genomic_DNA"/>
</dbReference>
<name>A0A085W4P1_9BACT</name>
<dbReference type="NCBIfam" id="TIGR02964">
    <property type="entry name" value="xanthine_xdhC"/>
    <property type="match status" value="1"/>
</dbReference>
<proteinExistence type="predicted"/>
<keyword evidence="4" id="KW-1185">Reference proteome</keyword>
<accession>A0A085W4P1</accession>
<dbReference type="InterPro" id="IPR003777">
    <property type="entry name" value="XdhC_CoxI"/>
</dbReference>
<dbReference type="InterPro" id="IPR036291">
    <property type="entry name" value="NAD(P)-bd_dom_sf"/>
</dbReference>
<reference evidence="3 4" key="1">
    <citation type="submission" date="2014-04" db="EMBL/GenBank/DDBJ databases">
        <title>Genome assembly of Hyalangium minutum DSM 14724.</title>
        <authorList>
            <person name="Sharma G."/>
            <person name="Subramanian S."/>
        </authorList>
    </citation>
    <scope>NUCLEOTIDE SEQUENCE [LARGE SCALE GENOMIC DNA]</scope>
    <source>
        <strain evidence="3 4">DSM 14724</strain>
    </source>
</reference>
<dbReference type="InterPro" id="IPR052698">
    <property type="entry name" value="MoCofactor_Util/Proc"/>
</dbReference>
<feature type="domain" description="XdhC Rossmann" evidence="2">
    <location>
        <begin position="104"/>
        <end position="245"/>
    </location>
</feature>
<dbReference type="InterPro" id="IPR014308">
    <property type="entry name" value="Xanthine_DH_XdhC"/>
</dbReference>
<dbReference type="Pfam" id="PF13478">
    <property type="entry name" value="XdhC_C"/>
    <property type="match status" value="1"/>
</dbReference>
<dbReference type="OrthoDB" id="9815497at2"/>
<feature type="domain" description="XdhC- CoxI" evidence="1">
    <location>
        <begin position="11"/>
        <end position="71"/>
    </location>
</feature>
<evidence type="ECO:0000259" key="1">
    <source>
        <dbReference type="Pfam" id="PF02625"/>
    </source>
</evidence>
<evidence type="ECO:0000259" key="2">
    <source>
        <dbReference type="Pfam" id="PF13478"/>
    </source>
</evidence>
<organism evidence="3 4">
    <name type="scientific">Hyalangium minutum</name>
    <dbReference type="NCBI Taxonomy" id="394096"/>
    <lineage>
        <taxon>Bacteria</taxon>
        <taxon>Pseudomonadati</taxon>
        <taxon>Myxococcota</taxon>
        <taxon>Myxococcia</taxon>
        <taxon>Myxococcales</taxon>
        <taxon>Cystobacterineae</taxon>
        <taxon>Archangiaceae</taxon>
        <taxon>Hyalangium</taxon>
    </lineage>
</organism>
<dbReference type="PANTHER" id="PTHR30388">
    <property type="entry name" value="ALDEHYDE OXIDOREDUCTASE MOLYBDENUM COFACTOR ASSEMBLY PROTEIN"/>
    <property type="match status" value="1"/>
</dbReference>
<dbReference type="SUPFAM" id="SSF51735">
    <property type="entry name" value="NAD(P)-binding Rossmann-fold domains"/>
    <property type="match status" value="1"/>
</dbReference>
<dbReference type="Pfam" id="PF02625">
    <property type="entry name" value="XdhC_CoxI"/>
    <property type="match status" value="1"/>
</dbReference>
<protein>
    <submittedName>
        <fullName evidence="3">Xanthine and CO Dehydrogenase maturation factor, XdhC/CoxF family protein</fullName>
    </submittedName>
</protein>
<dbReference type="Gene3D" id="3.40.50.720">
    <property type="entry name" value="NAD(P)-binding Rossmann-like Domain"/>
    <property type="match status" value="1"/>
</dbReference>
<dbReference type="STRING" id="394096.DB31_3768"/>
<comment type="caution">
    <text evidence="3">The sequence shown here is derived from an EMBL/GenBank/DDBJ whole genome shotgun (WGS) entry which is preliminary data.</text>
</comment>
<dbReference type="AlphaFoldDB" id="A0A085W4P1"/>
<dbReference type="PANTHER" id="PTHR30388:SF6">
    <property type="entry name" value="XANTHINE DEHYDROGENASE SUBUNIT A-RELATED"/>
    <property type="match status" value="1"/>
</dbReference>
<gene>
    <name evidence="3" type="ORF">DB31_3768</name>
</gene>
<evidence type="ECO:0000313" key="4">
    <source>
        <dbReference type="Proteomes" id="UP000028725"/>
    </source>
</evidence>
<dbReference type="InterPro" id="IPR027051">
    <property type="entry name" value="XdhC_Rossmann_dom"/>
</dbReference>
<evidence type="ECO:0000313" key="3">
    <source>
        <dbReference type="EMBL" id="KFE62654.1"/>
    </source>
</evidence>
<dbReference type="Proteomes" id="UP000028725">
    <property type="component" value="Unassembled WGS sequence"/>
</dbReference>
<dbReference type="PATRIC" id="fig|394096.3.peg.7503"/>
<sequence length="256" mass="27184">MDLYAELGALAAEGRPFVLATVIESAGSTPQKPGSKMVVLGDGSLRGTVGGGAIEHQIIQAALALLEAPEQTRIIETHLTHELGMCCGGRMKVFLEKHGAPVRLTVFGAGHVAKELAALASKVGFRVTVVDARPEWASAERFPGCEVLVKDPADHARAVAGGPQEYFCVTTHDHPLDQAVVEALLNKPSAYLGVIGSRRKAERFRMRLEAGGAEQAALDRIHSPMGLPIGALTPEEIAVSIIAELVQVRRAGQPRR</sequence>
<dbReference type="RefSeq" id="WP_044196899.1">
    <property type="nucleotide sequence ID" value="NZ_JMCB01000020.1"/>
</dbReference>